<feature type="non-terminal residue" evidence="5">
    <location>
        <position position="1"/>
    </location>
</feature>
<dbReference type="InterPro" id="IPR040096">
    <property type="entry name" value="Ric1"/>
</dbReference>
<reference evidence="5 6" key="1">
    <citation type="journal article" date="2021" name="BMC Biol.">
        <title>Horizontally acquired antibacterial genes associated with adaptive radiation of ladybird beetles.</title>
        <authorList>
            <person name="Li H.S."/>
            <person name="Tang X.F."/>
            <person name="Huang Y.H."/>
            <person name="Xu Z.Y."/>
            <person name="Chen M.L."/>
            <person name="Du X.Y."/>
            <person name="Qiu B.Y."/>
            <person name="Chen P.T."/>
            <person name="Zhang W."/>
            <person name="Slipinski A."/>
            <person name="Escalona H.E."/>
            <person name="Waterhouse R.M."/>
            <person name="Zwick A."/>
            <person name="Pang H."/>
        </authorList>
    </citation>
    <scope>NUCLEOTIDE SEQUENCE [LARGE SCALE GENOMIC DNA]</scope>
    <source>
        <strain evidence="5">SYSU2018</strain>
    </source>
</reference>
<protein>
    <recommendedName>
        <fullName evidence="3">Protein RIC1 homolog</fullName>
    </recommendedName>
</protein>
<evidence type="ECO:0000256" key="2">
    <source>
        <dbReference type="ARBA" id="ARBA00023136"/>
    </source>
</evidence>
<dbReference type="PANTHER" id="PTHR22746">
    <property type="entry name" value="RAB6A-GEF COMPLEX PARTNER PROTEIN 1"/>
    <property type="match status" value="1"/>
</dbReference>
<feature type="domain" description="RIC1 C-terminal alpha solenoid region" evidence="4">
    <location>
        <begin position="92"/>
        <end position="131"/>
    </location>
</feature>
<evidence type="ECO:0000313" key="5">
    <source>
        <dbReference type="EMBL" id="KAL3288873.1"/>
    </source>
</evidence>
<name>A0ABD2PD30_9CUCU</name>
<dbReference type="AlphaFoldDB" id="A0ABD2PD30"/>
<keyword evidence="6" id="KW-1185">Reference proteome</keyword>
<evidence type="ECO:0000256" key="3">
    <source>
        <dbReference type="ARBA" id="ARBA00029879"/>
    </source>
</evidence>
<dbReference type="Pfam" id="PF07064">
    <property type="entry name" value="RIC1"/>
    <property type="match status" value="1"/>
</dbReference>
<accession>A0ABD2PD30</accession>
<dbReference type="EMBL" id="JABFTP020000185">
    <property type="protein sequence ID" value="KAL3288873.1"/>
    <property type="molecule type" value="Genomic_DNA"/>
</dbReference>
<comment type="caution">
    <text evidence="5">The sequence shown here is derived from an EMBL/GenBank/DDBJ whole genome shotgun (WGS) entry which is preliminary data.</text>
</comment>
<dbReference type="Proteomes" id="UP001516400">
    <property type="component" value="Unassembled WGS sequence"/>
</dbReference>
<evidence type="ECO:0000256" key="1">
    <source>
        <dbReference type="ARBA" id="ARBA00004370"/>
    </source>
</evidence>
<proteinExistence type="predicted"/>
<comment type="subcellular location">
    <subcellularLocation>
        <location evidence="1">Membrane</location>
    </subcellularLocation>
</comment>
<evidence type="ECO:0000259" key="4">
    <source>
        <dbReference type="Pfam" id="PF07064"/>
    </source>
</evidence>
<evidence type="ECO:0000313" key="6">
    <source>
        <dbReference type="Proteomes" id="UP001516400"/>
    </source>
</evidence>
<sequence length="158" mass="18293">VHLTEALWLFCGSHGMRVWLPLYPRDKDKSHTFMSKRIMLPFHLKIYPLAILFEDAIILGVENDTVLYLSDAKSPFSLPFSVLERTSQVYLHQILRQLIRRNLGYHAWEIARSCMSLPYFPHSLELLLHEVGATDNNFLYTHISPSSSIPPMPSNELE</sequence>
<dbReference type="GO" id="GO:0016020">
    <property type="term" value="C:membrane"/>
    <property type="evidence" value="ECO:0007669"/>
    <property type="project" value="UniProtKB-SubCell"/>
</dbReference>
<gene>
    <name evidence="5" type="ORF">HHI36_003319</name>
</gene>
<keyword evidence="2" id="KW-0472">Membrane</keyword>
<dbReference type="PANTHER" id="PTHR22746:SF10">
    <property type="entry name" value="GUANINE NUCLEOTIDE EXCHANGE FACTOR SUBUNIT RIC1"/>
    <property type="match status" value="1"/>
</dbReference>
<dbReference type="InterPro" id="IPR009771">
    <property type="entry name" value="RIC1_C"/>
</dbReference>
<organism evidence="5 6">
    <name type="scientific">Cryptolaemus montrouzieri</name>
    <dbReference type="NCBI Taxonomy" id="559131"/>
    <lineage>
        <taxon>Eukaryota</taxon>
        <taxon>Metazoa</taxon>
        <taxon>Ecdysozoa</taxon>
        <taxon>Arthropoda</taxon>
        <taxon>Hexapoda</taxon>
        <taxon>Insecta</taxon>
        <taxon>Pterygota</taxon>
        <taxon>Neoptera</taxon>
        <taxon>Endopterygota</taxon>
        <taxon>Coleoptera</taxon>
        <taxon>Polyphaga</taxon>
        <taxon>Cucujiformia</taxon>
        <taxon>Coccinelloidea</taxon>
        <taxon>Coccinellidae</taxon>
        <taxon>Scymninae</taxon>
        <taxon>Scymnini</taxon>
        <taxon>Cryptolaemus</taxon>
    </lineage>
</organism>